<dbReference type="Pfam" id="PF01521">
    <property type="entry name" value="Fe-S_biosyn"/>
    <property type="match status" value="1"/>
</dbReference>
<sequence>MFTLSEAAAAQIKNSAKQSQSEGLPLRIAAKKNVDGSFHYGVGFEDKTKEEDLAFKSHDITILIAPQSIELLNGTEMDFVKMDDGEERFIFKNPNDPSYTAEDNKSEHNL</sequence>
<reference evidence="4" key="1">
    <citation type="submission" date="2018-06" db="EMBL/GenBank/DDBJ databases">
        <authorList>
            <person name="Zhirakovskaya E."/>
        </authorList>
    </citation>
    <scope>NUCLEOTIDE SEQUENCE</scope>
</reference>
<evidence type="ECO:0000256" key="2">
    <source>
        <dbReference type="SAM" id="MobiDB-lite"/>
    </source>
</evidence>
<dbReference type="InterPro" id="IPR035903">
    <property type="entry name" value="HesB-like_dom_sf"/>
</dbReference>
<evidence type="ECO:0000313" key="4">
    <source>
        <dbReference type="EMBL" id="VAW91147.1"/>
    </source>
</evidence>
<dbReference type="InterPro" id="IPR000361">
    <property type="entry name" value="ATAP_core_dom"/>
</dbReference>
<dbReference type="GO" id="GO:0051537">
    <property type="term" value="F:2 iron, 2 sulfur cluster binding"/>
    <property type="evidence" value="ECO:0007669"/>
    <property type="project" value="TreeGrafter"/>
</dbReference>
<dbReference type="PANTHER" id="PTHR10072:SF41">
    <property type="entry name" value="IRON-SULFUR CLUSTER ASSEMBLY 1 HOMOLOG, MITOCHONDRIAL"/>
    <property type="match status" value="1"/>
</dbReference>
<evidence type="ECO:0000256" key="1">
    <source>
        <dbReference type="ARBA" id="ARBA00006718"/>
    </source>
</evidence>
<dbReference type="GO" id="GO:0005737">
    <property type="term" value="C:cytoplasm"/>
    <property type="evidence" value="ECO:0007669"/>
    <property type="project" value="TreeGrafter"/>
</dbReference>
<dbReference type="GO" id="GO:0016226">
    <property type="term" value="P:iron-sulfur cluster assembly"/>
    <property type="evidence" value="ECO:0007669"/>
    <property type="project" value="InterPro"/>
</dbReference>
<protein>
    <recommendedName>
        <fullName evidence="3">Core domain-containing protein</fullName>
    </recommendedName>
</protein>
<feature type="domain" description="Core" evidence="3">
    <location>
        <begin position="2"/>
        <end position="95"/>
    </location>
</feature>
<organism evidence="4">
    <name type="scientific">hydrothermal vent metagenome</name>
    <dbReference type="NCBI Taxonomy" id="652676"/>
    <lineage>
        <taxon>unclassified sequences</taxon>
        <taxon>metagenomes</taxon>
        <taxon>ecological metagenomes</taxon>
    </lineage>
</organism>
<proteinExistence type="inferred from homology"/>
<dbReference type="PANTHER" id="PTHR10072">
    <property type="entry name" value="IRON-SULFUR CLUSTER ASSEMBLY PROTEIN"/>
    <property type="match status" value="1"/>
</dbReference>
<dbReference type="InterPro" id="IPR016092">
    <property type="entry name" value="ATAP"/>
</dbReference>
<accession>A0A3B0ZUX1</accession>
<dbReference type="Gene3D" id="2.60.300.12">
    <property type="entry name" value="HesB-like domain"/>
    <property type="match status" value="1"/>
</dbReference>
<dbReference type="NCBIfam" id="TIGR00049">
    <property type="entry name" value="iron-sulfur cluster assembly accessory protein"/>
    <property type="match status" value="1"/>
</dbReference>
<dbReference type="AlphaFoldDB" id="A0A3B0ZUX1"/>
<evidence type="ECO:0000259" key="3">
    <source>
        <dbReference type="Pfam" id="PF01521"/>
    </source>
</evidence>
<feature type="region of interest" description="Disordered" evidence="2">
    <location>
        <begin position="91"/>
        <end position="110"/>
    </location>
</feature>
<dbReference type="SUPFAM" id="SSF89360">
    <property type="entry name" value="HesB-like domain"/>
    <property type="match status" value="1"/>
</dbReference>
<name>A0A3B0ZUX1_9ZZZZ</name>
<dbReference type="EMBL" id="UOFT01000004">
    <property type="protein sequence ID" value="VAW91147.1"/>
    <property type="molecule type" value="Genomic_DNA"/>
</dbReference>
<comment type="similarity">
    <text evidence="1">Belongs to the HesB/IscA family.</text>
</comment>
<dbReference type="InterPro" id="IPR050322">
    <property type="entry name" value="Fe-S_cluster_asmbl/transfer"/>
</dbReference>
<gene>
    <name evidence="4" type="ORF">MNBD_GAMMA23-167</name>
</gene>